<accession>A0A423V7W7</accession>
<dbReference type="AlphaFoldDB" id="A0A423V7W7"/>
<evidence type="ECO:0000256" key="1">
    <source>
        <dbReference type="SAM" id="MobiDB-lite"/>
    </source>
</evidence>
<reference evidence="2 3" key="1">
    <citation type="submission" date="2015-09" db="EMBL/GenBank/DDBJ databases">
        <title>Host preference determinants of Valsa canker pathogens revealed by comparative genomics.</title>
        <authorList>
            <person name="Yin Z."/>
            <person name="Huang L."/>
        </authorList>
    </citation>
    <scope>NUCLEOTIDE SEQUENCE [LARGE SCALE GENOMIC DNA]</scope>
    <source>
        <strain evidence="2 3">03-1</strain>
    </source>
</reference>
<feature type="compositionally biased region" description="Low complexity" evidence="1">
    <location>
        <begin position="362"/>
        <end position="372"/>
    </location>
</feature>
<feature type="compositionally biased region" description="Basic and acidic residues" evidence="1">
    <location>
        <begin position="340"/>
        <end position="350"/>
    </location>
</feature>
<comment type="caution">
    <text evidence="2">The sequence shown here is derived from an EMBL/GenBank/DDBJ whole genome shotgun (WGS) entry which is preliminary data.</text>
</comment>
<evidence type="ECO:0000313" key="2">
    <source>
        <dbReference type="EMBL" id="ROV86917.1"/>
    </source>
</evidence>
<name>A0A423V7W7_9PEZI</name>
<feature type="compositionally biased region" description="Basic and acidic residues" evidence="1">
    <location>
        <begin position="306"/>
        <end position="332"/>
    </location>
</feature>
<dbReference type="Proteomes" id="UP000283895">
    <property type="component" value="Unassembled WGS sequence"/>
</dbReference>
<feature type="region of interest" description="Disordered" evidence="1">
    <location>
        <begin position="299"/>
        <end position="372"/>
    </location>
</feature>
<organism evidence="2 3">
    <name type="scientific">Cytospora schulzeri</name>
    <dbReference type="NCBI Taxonomy" id="448051"/>
    <lineage>
        <taxon>Eukaryota</taxon>
        <taxon>Fungi</taxon>
        <taxon>Dikarya</taxon>
        <taxon>Ascomycota</taxon>
        <taxon>Pezizomycotina</taxon>
        <taxon>Sordariomycetes</taxon>
        <taxon>Sordariomycetidae</taxon>
        <taxon>Diaporthales</taxon>
        <taxon>Cytosporaceae</taxon>
        <taxon>Cytospora</taxon>
    </lineage>
</organism>
<gene>
    <name evidence="2" type="ORF">VMCG_10926</name>
</gene>
<proteinExistence type="predicted"/>
<keyword evidence="3" id="KW-1185">Reference proteome</keyword>
<dbReference type="OrthoDB" id="4774395at2759"/>
<feature type="region of interest" description="Disordered" evidence="1">
    <location>
        <begin position="224"/>
        <end position="263"/>
    </location>
</feature>
<protein>
    <submittedName>
        <fullName evidence="2">Uncharacterized protein</fullName>
    </submittedName>
</protein>
<dbReference type="EMBL" id="LKEA01000117">
    <property type="protein sequence ID" value="ROV86917.1"/>
    <property type="molecule type" value="Genomic_DNA"/>
</dbReference>
<feature type="compositionally biased region" description="Low complexity" evidence="1">
    <location>
        <begin position="252"/>
        <end position="263"/>
    </location>
</feature>
<sequence length="395" mass="44123">MVSGARDLTSMAHDLLSLDLTAYPFEDLDALVNSDPRRNQDLKKVVLDAYMRETDGMYASYSAASGAGTYNGGYGDDMRARRERALRLSVIVFSDIVARIEYLRKVWPAMEEAAKACKPKHGKDCRQSRKEVSTFEAFVQESRITSSQKRSADLGPLLSALQLDRFLSLNNTKGEPLRPIIETKVRRKLGSVITSLNQGQYTDPVALQSQDRTRLQAARTRAIAAGVEPPNRLSRPDPIYTPDNWKTKASRKSTSSSRPKSTVISTVKKAKAEVVRLEKALTLVRANLALLEQQEQEESAKQLSEMQHEQLQHEQLQHEQLQHEQLQHEQLQHEQQQQWRRQDDTRKEPRASSAAVANQTTPAAISSSSSCIPFAASKSSITAMSTPPKPGTAQE</sequence>
<evidence type="ECO:0000313" key="3">
    <source>
        <dbReference type="Proteomes" id="UP000283895"/>
    </source>
</evidence>